<dbReference type="EMBL" id="AP012320">
    <property type="protein sequence ID" value="BAL95861.1"/>
    <property type="molecule type" value="Genomic_DNA"/>
</dbReference>
<dbReference type="PANTHER" id="PTHR11091:SF0">
    <property type="entry name" value="MALATE DEHYDROGENASE"/>
    <property type="match status" value="1"/>
</dbReference>
<dbReference type="PATRIC" id="fig|983917.3.peg.2452"/>
<comment type="similarity">
    <text evidence="1">Belongs to the LDH2/MDH2 oxidoreductase family.</text>
</comment>
<dbReference type="STRING" id="983917.RGE_25200"/>
<proteinExistence type="inferred from homology"/>
<dbReference type="HOGENOM" id="CLU_040452_0_0_4"/>
<evidence type="ECO:0000313" key="3">
    <source>
        <dbReference type="EMBL" id="BAL95861.1"/>
    </source>
</evidence>
<dbReference type="InterPro" id="IPR003767">
    <property type="entry name" value="Malate/L-lactate_DH-like"/>
</dbReference>
<name>I0HS74_RUBGI</name>
<dbReference type="GO" id="GO:0016491">
    <property type="term" value="F:oxidoreductase activity"/>
    <property type="evidence" value="ECO:0007669"/>
    <property type="project" value="UniProtKB-KW"/>
</dbReference>
<dbReference type="AlphaFoldDB" id="I0HS74"/>
<organism evidence="3 4">
    <name type="scientific">Rubrivivax gelatinosus (strain NBRC 100245 / IL144)</name>
    <dbReference type="NCBI Taxonomy" id="983917"/>
    <lineage>
        <taxon>Bacteria</taxon>
        <taxon>Pseudomonadati</taxon>
        <taxon>Pseudomonadota</taxon>
        <taxon>Betaproteobacteria</taxon>
        <taxon>Burkholderiales</taxon>
        <taxon>Sphaerotilaceae</taxon>
        <taxon>Rubrivivax</taxon>
    </lineage>
</organism>
<protein>
    <submittedName>
        <fullName evidence="3">Putative malate/L-lactate dehydrogenase</fullName>
    </submittedName>
</protein>
<dbReference type="eggNOG" id="COG2055">
    <property type="taxonomic scope" value="Bacteria"/>
</dbReference>
<dbReference type="SUPFAM" id="SSF89733">
    <property type="entry name" value="L-sulfolactate dehydrogenase-like"/>
    <property type="match status" value="1"/>
</dbReference>
<dbReference type="RefSeq" id="WP_014428723.1">
    <property type="nucleotide sequence ID" value="NC_017075.1"/>
</dbReference>
<dbReference type="Gene3D" id="1.10.1530.10">
    <property type="match status" value="1"/>
</dbReference>
<evidence type="ECO:0000313" key="4">
    <source>
        <dbReference type="Proteomes" id="UP000007883"/>
    </source>
</evidence>
<accession>I0HS74</accession>
<dbReference type="Gene3D" id="3.30.1370.60">
    <property type="entry name" value="Hypothetical oxidoreductase yiak, domain 2"/>
    <property type="match status" value="1"/>
</dbReference>
<evidence type="ECO:0000256" key="1">
    <source>
        <dbReference type="ARBA" id="ARBA00006056"/>
    </source>
</evidence>
<dbReference type="InterPro" id="IPR043143">
    <property type="entry name" value="Mal/L-sulf/L-lact_DH-like_NADP"/>
</dbReference>
<dbReference type="InterPro" id="IPR043144">
    <property type="entry name" value="Mal/L-sulf/L-lact_DH-like_ah"/>
</dbReference>
<reference evidence="3 4" key="1">
    <citation type="journal article" date="2012" name="J. Bacteriol.">
        <title>Complete genome sequence of phototrophic betaproteobacterium Rubrivivax gelatinosus IL144.</title>
        <authorList>
            <person name="Nagashima S."/>
            <person name="Kamimura A."/>
            <person name="Shimizu T."/>
            <person name="Nakamura-isaki S."/>
            <person name="Aono E."/>
            <person name="Sakamoto K."/>
            <person name="Ichikawa N."/>
            <person name="Nakazawa H."/>
            <person name="Sekine M."/>
            <person name="Yamazaki S."/>
            <person name="Fujita N."/>
            <person name="Shimada K."/>
            <person name="Hanada S."/>
            <person name="Nagashima K.V.P."/>
        </authorList>
    </citation>
    <scope>NUCLEOTIDE SEQUENCE [LARGE SCALE GENOMIC DNA]</scope>
    <source>
        <strain evidence="4">NBRC 100245 / IL144</strain>
    </source>
</reference>
<keyword evidence="4" id="KW-1185">Reference proteome</keyword>
<dbReference type="KEGG" id="rge:RGE_25200"/>
<gene>
    <name evidence="3" type="ordered locus">RGE_25200</name>
</gene>
<dbReference type="InterPro" id="IPR036111">
    <property type="entry name" value="Mal/L-sulfo/L-lacto_DH-like_sf"/>
</dbReference>
<evidence type="ECO:0000256" key="2">
    <source>
        <dbReference type="ARBA" id="ARBA00023002"/>
    </source>
</evidence>
<dbReference type="Pfam" id="PF02615">
    <property type="entry name" value="Ldh_2"/>
    <property type="match status" value="1"/>
</dbReference>
<sequence length="353" mass="36042">MTRLSLAEAQARVAAVLRAAGAGAAMAESTARALVLAEAQGLASHGLSRVAQYATHLRNGRVDGSAKARLQRRRGGAILVDAGGGLAFPACELALREAEAAAREHGLAFAGVVRSHHAGVLADHLRPVAAAGMVGLAFTSSPAAMPAAGGRHAVFGTNPVAAVFPRRPLAALPDGGRDPLIIDLSLSEVARGKLLVAAQAGRPIPEGWALDAEGRPTTDARAGLAGSMLPIGSSTGTKGAMLALVVELLASALIGANFGFEASSFFVDEGNRPGLGQAFLVIDPDALAGRELYLDRVEVLVAEMLADEGVRLPGARREALRRRAASEGIEVDEALLAAWAASAHDDPGIGITK</sequence>
<dbReference type="Proteomes" id="UP000007883">
    <property type="component" value="Chromosome"/>
</dbReference>
<keyword evidence="2" id="KW-0560">Oxidoreductase</keyword>
<dbReference type="PANTHER" id="PTHR11091">
    <property type="entry name" value="OXIDOREDUCTASE-RELATED"/>
    <property type="match status" value="1"/>
</dbReference>